<sequence>MICPKCQGSMRTFDKNGIHIEQCSGCRGIFLDGGELEQIISAENSYYSNAAPPPSYQPGPPPPMPHGGHAPTMHHGYSDSPRAYRGGYADSPRGYRGYGDSPKPYGHHGHYGHRRRKSFLENLLD</sequence>
<evidence type="ECO:0000256" key="1">
    <source>
        <dbReference type="SAM" id="MobiDB-lite"/>
    </source>
</evidence>
<keyword evidence="4" id="KW-1185">Reference proteome</keyword>
<dbReference type="OrthoDB" id="9814037at2"/>
<feature type="domain" description="Transcription factor zinc-finger" evidence="2">
    <location>
        <begin position="2"/>
        <end position="41"/>
    </location>
</feature>
<protein>
    <submittedName>
        <fullName evidence="3">Transcriptional regulator</fullName>
    </submittedName>
</protein>
<name>A0A4Q7JAM9_9PSEU</name>
<gene>
    <name evidence="3" type="ORF">EWH70_10180</name>
</gene>
<organism evidence="3 4">
    <name type="scientific">Amycolatopsis suaedae</name>
    <dbReference type="NCBI Taxonomy" id="2510978"/>
    <lineage>
        <taxon>Bacteria</taxon>
        <taxon>Bacillati</taxon>
        <taxon>Actinomycetota</taxon>
        <taxon>Actinomycetes</taxon>
        <taxon>Pseudonocardiales</taxon>
        <taxon>Pseudonocardiaceae</taxon>
        <taxon>Amycolatopsis</taxon>
    </lineage>
</organism>
<comment type="caution">
    <text evidence="3">The sequence shown here is derived from an EMBL/GenBank/DDBJ whole genome shotgun (WGS) entry which is preliminary data.</text>
</comment>
<proteinExistence type="predicted"/>
<dbReference type="Proteomes" id="UP000292003">
    <property type="component" value="Unassembled WGS sequence"/>
</dbReference>
<dbReference type="EMBL" id="SFCC01000004">
    <property type="protein sequence ID" value="RZQ64329.1"/>
    <property type="molecule type" value="Genomic_DNA"/>
</dbReference>
<dbReference type="Pfam" id="PF13453">
    <property type="entry name" value="Zn_ribbon_TFIIB"/>
    <property type="match status" value="1"/>
</dbReference>
<feature type="region of interest" description="Disordered" evidence="1">
    <location>
        <begin position="47"/>
        <end position="125"/>
    </location>
</feature>
<feature type="compositionally biased region" description="Pro residues" evidence="1">
    <location>
        <begin position="51"/>
        <end position="65"/>
    </location>
</feature>
<reference evidence="3 4" key="1">
    <citation type="submission" date="2019-02" db="EMBL/GenBank/DDBJ databases">
        <title>Draft genome sequence of Amycolatopsis sp. 8-3EHSu isolated from roots of Suaeda maritima.</title>
        <authorList>
            <person name="Duangmal K."/>
            <person name="Chantavorakit T."/>
        </authorList>
    </citation>
    <scope>NUCLEOTIDE SEQUENCE [LARGE SCALE GENOMIC DNA]</scope>
    <source>
        <strain evidence="3 4">8-3EHSu</strain>
    </source>
</reference>
<dbReference type="InterPro" id="IPR027392">
    <property type="entry name" value="TF_Znf"/>
</dbReference>
<dbReference type="RefSeq" id="WP_130475041.1">
    <property type="nucleotide sequence ID" value="NZ_SFCC01000004.1"/>
</dbReference>
<dbReference type="AlphaFoldDB" id="A0A4Q7JAM9"/>
<evidence type="ECO:0000259" key="2">
    <source>
        <dbReference type="Pfam" id="PF13453"/>
    </source>
</evidence>
<accession>A0A4Q7JAM9</accession>
<feature type="compositionally biased region" description="Low complexity" evidence="1">
    <location>
        <begin position="66"/>
        <end position="75"/>
    </location>
</feature>
<evidence type="ECO:0000313" key="3">
    <source>
        <dbReference type="EMBL" id="RZQ64329.1"/>
    </source>
</evidence>
<feature type="compositionally biased region" description="Basic residues" evidence="1">
    <location>
        <begin position="105"/>
        <end position="117"/>
    </location>
</feature>
<evidence type="ECO:0000313" key="4">
    <source>
        <dbReference type="Proteomes" id="UP000292003"/>
    </source>
</evidence>